<dbReference type="GO" id="GO:0030170">
    <property type="term" value="F:pyridoxal phosphate binding"/>
    <property type="evidence" value="ECO:0007669"/>
    <property type="project" value="InterPro"/>
</dbReference>
<dbReference type="PANTHER" id="PTHR30212:SF2">
    <property type="entry name" value="PROTEIN YIIM"/>
    <property type="match status" value="1"/>
</dbReference>
<dbReference type="InterPro" id="IPR011037">
    <property type="entry name" value="Pyrv_Knase-like_insert_dom_sf"/>
</dbReference>
<dbReference type="AlphaFoldDB" id="A0A1I0BFQ9"/>
<protein>
    <submittedName>
        <fullName evidence="2">MOSC domain-containing protein YiiM</fullName>
    </submittedName>
</protein>
<dbReference type="Pfam" id="PF03473">
    <property type="entry name" value="MOSC"/>
    <property type="match status" value="1"/>
</dbReference>
<dbReference type="STRING" id="237682.SAMN05421676_102460"/>
<dbReference type="PROSITE" id="PS51340">
    <property type="entry name" value="MOSC"/>
    <property type="match status" value="1"/>
</dbReference>
<dbReference type="OrthoDB" id="9786134at2"/>
<dbReference type="RefSeq" id="WP_093132422.1">
    <property type="nucleotide sequence ID" value="NZ_FOHJ01000002.1"/>
</dbReference>
<dbReference type="InterPro" id="IPR005163">
    <property type="entry name" value="Tri_helical_YiiM-like"/>
</dbReference>
<dbReference type="Gene3D" id="2.40.33.20">
    <property type="entry name" value="PK beta-barrel domain-like"/>
    <property type="match status" value="1"/>
</dbReference>
<dbReference type="Proteomes" id="UP000199095">
    <property type="component" value="Unassembled WGS sequence"/>
</dbReference>
<reference evidence="3" key="1">
    <citation type="submission" date="2016-10" db="EMBL/GenBank/DDBJ databases">
        <authorList>
            <person name="Varghese N."/>
            <person name="Submissions S."/>
        </authorList>
    </citation>
    <scope>NUCLEOTIDE SEQUENCE [LARGE SCALE GENOMIC DNA]</scope>
    <source>
        <strain evidence="3">CGMCC 1.3566</strain>
    </source>
</reference>
<organism evidence="2 3">
    <name type="scientific">Salinibacillus kushneri</name>
    <dbReference type="NCBI Taxonomy" id="237682"/>
    <lineage>
        <taxon>Bacteria</taxon>
        <taxon>Bacillati</taxon>
        <taxon>Bacillota</taxon>
        <taxon>Bacilli</taxon>
        <taxon>Bacillales</taxon>
        <taxon>Bacillaceae</taxon>
        <taxon>Salinibacillus</taxon>
    </lineage>
</organism>
<dbReference type="PANTHER" id="PTHR30212">
    <property type="entry name" value="PROTEIN YIIM"/>
    <property type="match status" value="1"/>
</dbReference>
<accession>A0A1I0BFQ9</accession>
<evidence type="ECO:0000259" key="1">
    <source>
        <dbReference type="PROSITE" id="PS51340"/>
    </source>
</evidence>
<dbReference type="SUPFAM" id="SSF50800">
    <property type="entry name" value="PK beta-barrel domain-like"/>
    <property type="match status" value="1"/>
</dbReference>
<sequence length="216" mass="24558">MKQKIFPLQSINVGKVETLQYGEKTLKTAMRKQPITGPAYINKVGFVADQQEFKKHGGTEKALCLYPSEHYSYWRDILQGIEVHTSLFGENLSSIGITEDNTHIGDIFKFGETVIQVTEPRTPCHKIATRYNVPDLERKMRDKGNTGFLLRVLEEGYVNPDDTLQLIETDAHEVPVSFVNHVKFFDPKNPAKIEKILAVDGLSKTLRRSLEKRIAN</sequence>
<evidence type="ECO:0000313" key="3">
    <source>
        <dbReference type="Proteomes" id="UP000199095"/>
    </source>
</evidence>
<dbReference type="InterPro" id="IPR005302">
    <property type="entry name" value="MoCF_Sase_C"/>
</dbReference>
<proteinExistence type="predicted"/>
<dbReference type="GO" id="GO:0030151">
    <property type="term" value="F:molybdenum ion binding"/>
    <property type="evidence" value="ECO:0007669"/>
    <property type="project" value="InterPro"/>
</dbReference>
<name>A0A1I0BFQ9_9BACI</name>
<keyword evidence="3" id="KW-1185">Reference proteome</keyword>
<dbReference type="Pfam" id="PF03475">
    <property type="entry name" value="YiiM_3-alpha"/>
    <property type="match status" value="1"/>
</dbReference>
<gene>
    <name evidence="2" type="ORF">SAMN05421676_102460</name>
</gene>
<evidence type="ECO:0000313" key="2">
    <source>
        <dbReference type="EMBL" id="SET05724.1"/>
    </source>
</evidence>
<dbReference type="EMBL" id="FOHJ01000002">
    <property type="protein sequence ID" value="SET05724.1"/>
    <property type="molecule type" value="Genomic_DNA"/>
</dbReference>
<dbReference type="GO" id="GO:0003824">
    <property type="term" value="F:catalytic activity"/>
    <property type="evidence" value="ECO:0007669"/>
    <property type="project" value="InterPro"/>
</dbReference>
<feature type="domain" description="MOSC" evidence="1">
    <location>
        <begin position="33"/>
        <end position="167"/>
    </location>
</feature>
<dbReference type="InterPro" id="IPR052353">
    <property type="entry name" value="Benzoxazolinone_Detox_Enz"/>
</dbReference>